<dbReference type="STRING" id="1385984.GCA_000702565_00678"/>
<dbReference type="Proteomes" id="UP000016464">
    <property type="component" value="Unassembled WGS sequence"/>
</dbReference>
<sequence>MLFSSTVFLFYFLPIVLGLYFISPRPIKNTILLVASLFFYAWGEPRFVLIMLASIAMNYVFGLLVDRDRHHEKKIKLWMTLMVFGNLVMLGVFKYTSFFIENVNSVFGFSLNDPEIPLPLGISFFTFQAMSYVIDVYRKDGQVQRNIFDLALYVSFFPQLIAGPIVRYQTVADEIVDRRETIDDFVSGIQRFVIGLGKKMILANSAGYVADQIFGMPAGEMSTTLAWIGIIAYSLQIYFDFSGYSDMAIGLGRMFGFHFLENFNYPYISRSVSEFWRRWHMSLGSWFRDYVYIPLGGNRQGEWKTYRNLAVVWFLTGIWHGASWTFIAWGVYYGVFIMLERAFLGKWLKAMPSWLSLSFTLFVVIIGWVFFRADDFPYAIAYLQTMFGLHGGPLFDQQALYYLVQYGVVLLVAIIAATPIPRIVVGKFLSQELDDTKTMSTRRIVGLVRVSGVLVLFFLSISYIVSSTFNPFIYFRF</sequence>
<feature type="transmembrane region" description="Helical" evidence="10">
    <location>
        <begin position="116"/>
        <end position="134"/>
    </location>
</feature>
<comment type="similarity">
    <text evidence="2 9">Belongs to the membrane-bound acyltransferase family.</text>
</comment>
<dbReference type="InterPro" id="IPR004299">
    <property type="entry name" value="MBOAT_fam"/>
</dbReference>
<dbReference type="AlphaFoldDB" id="U1N1M1"/>
<dbReference type="RefSeq" id="WP_021066437.1">
    <property type="nucleotide sequence ID" value="NZ_ATCL01000014.1"/>
</dbReference>
<keyword evidence="5 10" id="KW-0812">Transmembrane</keyword>
<protein>
    <submittedName>
        <fullName evidence="11">Alginate O-acetyltransferase</fullName>
    </submittedName>
</protein>
<dbReference type="eggNOG" id="COG1696">
    <property type="taxonomic scope" value="Bacteria"/>
</dbReference>
<feature type="transmembrane region" description="Helical" evidence="10">
    <location>
        <begin position="224"/>
        <end position="244"/>
    </location>
</feature>
<gene>
    <name evidence="11" type="ORF">M467_11315</name>
</gene>
<dbReference type="InterPro" id="IPR024194">
    <property type="entry name" value="Ac/AlaTfrase_AlgI/DltB"/>
</dbReference>
<dbReference type="PANTHER" id="PTHR13285:SF23">
    <property type="entry name" value="TEICHOIC ACID D-ALANYLTRANSFERASE"/>
    <property type="match status" value="1"/>
</dbReference>
<feature type="transmembrane region" description="Helical" evidence="10">
    <location>
        <begin position="353"/>
        <end position="371"/>
    </location>
</feature>
<keyword evidence="4 9" id="KW-0808">Transferase</keyword>
<evidence type="ECO:0000313" key="12">
    <source>
        <dbReference type="Proteomes" id="UP000016464"/>
    </source>
</evidence>
<evidence type="ECO:0000313" key="11">
    <source>
        <dbReference type="EMBL" id="ERG67871.1"/>
    </source>
</evidence>
<reference evidence="11 12" key="1">
    <citation type="journal article" date="2013" name="Genome Announc.">
        <title>Draft Genome Sequence of Exiguobacterium pavilionensis Strain RW-2, with Wide Thermal, Salinity, and pH Tolerance, Isolated from Modern Freshwater Microbialites.</title>
        <authorList>
            <person name="White R.A.III."/>
            <person name="Grassa C.J."/>
            <person name="Suttle C.A."/>
        </authorList>
    </citation>
    <scope>NUCLEOTIDE SEQUENCE [LARGE SCALE GENOMIC DNA]</scope>
    <source>
        <strain evidence="11 12">RW-2</strain>
    </source>
</reference>
<feature type="transmembrane region" description="Helical" evidence="10">
    <location>
        <begin position="446"/>
        <end position="465"/>
    </location>
</feature>
<dbReference type="PIRSF" id="PIRSF500217">
    <property type="entry name" value="AlgI"/>
    <property type="match status" value="1"/>
</dbReference>
<dbReference type="PATRIC" id="fig|1345023.5.peg.1272"/>
<comment type="subcellular location">
    <subcellularLocation>
        <location evidence="1">Cell membrane</location>
        <topology evidence="1">Multi-pass membrane protein</topology>
    </subcellularLocation>
</comment>
<organism evidence="11 12">
    <name type="scientific">Exiguobacterium chiriqhucha RW-2</name>
    <dbReference type="NCBI Taxonomy" id="1345023"/>
    <lineage>
        <taxon>Bacteria</taxon>
        <taxon>Bacillati</taxon>
        <taxon>Bacillota</taxon>
        <taxon>Bacilli</taxon>
        <taxon>Bacillales</taxon>
        <taxon>Bacillales Family XII. Incertae Sedis</taxon>
        <taxon>Exiguobacterium</taxon>
    </lineage>
</organism>
<dbReference type="PANTHER" id="PTHR13285">
    <property type="entry name" value="ACYLTRANSFERASE"/>
    <property type="match status" value="1"/>
</dbReference>
<dbReference type="InterPro" id="IPR028362">
    <property type="entry name" value="AlgI"/>
</dbReference>
<evidence type="ECO:0000256" key="10">
    <source>
        <dbReference type="SAM" id="Phobius"/>
    </source>
</evidence>
<keyword evidence="6 10" id="KW-1133">Transmembrane helix</keyword>
<evidence type="ECO:0000256" key="6">
    <source>
        <dbReference type="ARBA" id="ARBA00022989"/>
    </source>
</evidence>
<dbReference type="GO" id="GO:0005886">
    <property type="term" value="C:plasma membrane"/>
    <property type="evidence" value="ECO:0007669"/>
    <property type="project" value="UniProtKB-SubCell"/>
</dbReference>
<dbReference type="EMBL" id="ATCL01000014">
    <property type="protein sequence ID" value="ERG67871.1"/>
    <property type="molecule type" value="Genomic_DNA"/>
</dbReference>
<feature type="transmembrane region" description="Helical" evidence="10">
    <location>
        <begin position="7"/>
        <end position="27"/>
    </location>
</feature>
<dbReference type="GO" id="GO:0042121">
    <property type="term" value="P:alginic acid biosynthetic process"/>
    <property type="evidence" value="ECO:0007669"/>
    <property type="project" value="InterPro"/>
</dbReference>
<feature type="transmembrane region" description="Helical" evidence="10">
    <location>
        <begin position="378"/>
        <end position="395"/>
    </location>
</feature>
<keyword evidence="8 9" id="KW-0012">Acyltransferase</keyword>
<feature type="transmembrane region" description="Helical" evidence="10">
    <location>
        <begin position="146"/>
        <end position="166"/>
    </location>
</feature>
<feature type="transmembrane region" description="Helical" evidence="10">
    <location>
        <begin position="47"/>
        <end position="65"/>
    </location>
</feature>
<feature type="transmembrane region" description="Helical" evidence="10">
    <location>
        <begin position="401"/>
        <end position="425"/>
    </location>
</feature>
<evidence type="ECO:0000256" key="8">
    <source>
        <dbReference type="ARBA" id="ARBA00023315"/>
    </source>
</evidence>
<keyword evidence="12" id="KW-1185">Reference proteome</keyword>
<dbReference type="OrthoDB" id="9805788at2"/>
<dbReference type="Pfam" id="PF03062">
    <property type="entry name" value="MBOAT"/>
    <property type="match status" value="1"/>
</dbReference>
<dbReference type="PIRSF" id="PIRSF016636">
    <property type="entry name" value="AlgI_DltB"/>
    <property type="match status" value="1"/>
</dbReference>
<feature type="transmembrane region" description="Helical" evidence="10">
    <location>
        <begin position="309"/>
        <end position="333"/>
    </location>
</feature>
<evidence type="ECO:0000256" key="5">
    <source>
        <dbReference type="ARBA" id="ARBA00022692"/>
    </source>
</evidence>
<comment type="caution">
    <text evidence="11">The sequence shown here is derived from an EMBL/GenBank/DDBJ whole genome shotgun (WGS) entry which is preliminary data.</text>
</comment>
<keyword evidence="7 9" id="KW-0472">Membrane</keyword>
<proteinExistence type="inferred from homology"/>
<dbReference type="InterPro" id="IPR051085">
    <property type="entry name" value="MB_O-acyltransferase"/>
</dbReference>
<evidence type="ECO:0000256" key="9">
    <source>
        <dbReference type="PIRNR" id="PIRNR016636"/>
    </source>
</evidence>
<keyword evidence="3 9" id="KW-1003">Cell membrane</keyword>
<evidence type="ECO:0000256" key="3">
    <source>
        <dbReference type="ARBA" id="ARBA00022475"/>
    </source>
</evidence>
<dbReference type="GO" id="GO:0016746">
    <property type="term" value="F:acyltransferase activity"/>
    <property type="evidence" value="ECO:0007669"/>
    <property type="project" value="UniProtKB-KW"/>
</dbReference>
<feature type="transmembrane region" description="Helical" evidence="10">
    <location>
        <begin position="77"/>
        <end position="96"/>
    </location>
</feature>
<accession>U1N1M1</accession>
<evidence type="ECO:0000256" key="1">
    <source>
        <dbReference type="ARBA" id="ARBA00004651"/>
    </source>
</evidence>
<evidence type="ECO:0000256" key="4">
    <source>
        <dbReference type="ARBA" id="ARBA00022679"/>
    </source>
</evidence>
<evidence type="ECO:0000256" key="7">
    <source>
        <dbReference type="ARBA" id="ARBA00023136"/>
    </source>
</evidence>
<evidence type="ECO:0000256" key="2">
    <source>
        <dbReference type="ARBA" id="ARBA00010323"/>
    </source>
</evidence>
<name>U1N1M1_9BACL</name>